<gene>
    <name evidence="4" type="ORF">ACFO3A_02335</name>
</gene>
<feature type="domain" description="DUF3944" evidence="3">
    <location>
        <begin position="3"/>
        <end position="37"/>
    </location>
</feature>
<comment type="similarity">
    <text evidence="1">Belongs to the UPF0174 family.</text>
</comment>
<dbReference type="InterPro" id="IPR021150">
    <property type="entry name" value="Ubiq_cyt_c_chap"/>
</dbReference>
<evidence type="ECO:0000259" key="2">
    <source>
        <dbReference type="Pfam" id="PF03981"/>
    </source>
</evidence>
<accession>A0ABV9GWH8</accession>
<evidence type="ECO:0000256" key="1">
    <source>
        <dbReference type="ARBA" id="ARBA00006436"/>
    </source>
</evidence>
<dbReference type="Pfam" id="PF03981">
    <property type="entry name" value="Ubiq_cyt_C_chap"/>
    <property type="match status" value="1"/>
</dbReference>
<dbReference type="Proteomes" id="UP001595967">
    <property type="component" value="Unassembled WGS sequence"/>
</dbReference>
<dbReference type="RefSeq" id="WP_377723609.1">
    <property type="nucleotide sequence ID" value="NZ_JBHSEW010000001.1"/>
</dbReference>
<name>A0ABV9GWH8_9BURK</name>
<dbReference type="Pfam" id="PF13099">
    <property type="entry name" value="DUF3944"/>
    <property type="match status" value="1"/>
</dbReference>
<evidence type="ECO:0000313" key="4">
    <source>
        <dbReference type="EMBL" id="MFC4621055.1"/>
    </source>
</evidence>
<sequence>MAYRSDKDLAFLGEMKSADLNNLVDVIIKDKDGSTRFTEELTNKDIYKKYYPDHSKYWKDIAAEIQCFGANTIITVFRRGEGVLYREILIDVCKKLKVNYKEDQSIASLEDQLLIKLLGDATANMTEAARAEFSKITGINAAKMMTPEGLTAAAQVIFAAGGFKSYQITLMVVNAISKALLGRGLAFAGNAALARTLGVLSGPIGWTLTGVWTAFDIASPAFRVTLPAVLHVALLRKQYQAEKDKLFSDIETAMNADDEAMDAVINPIIECENCAQKLRIPTQGSFQVTCPSCRHQWFVNLS</sequence>
<proteinExistence type="inferred from homology"/>
<comment type="caution">
    <text evidence="4">The sequence shown here is derived from an EMBL/GenBank/DDBJ whole genome shotgun (WGS) entry which is preliminary data.</text>
</comment>
<feature type="domain" description="Ubiquinol-cytochrome c chaperone" evidence="2">
    <location>
        <begin position="54"/>
        <end position="226"/>
    </location>
</feature>
<reference evidence="5" key="1">
    <citation type="journal article" date="2019" name="Int. J. Syst. Evol. Microbiol.">
        <title>The Global Catalogue of Microorganisms (GCM) 10K type strain sequencing project: providing services to taxonomists for standard genome sequencing and annotation.</title>
        <authorList>
            <consortium name="The Broad Institute Genomics Platform"/>
            <consortium name="The Broad Institute Genome Sequencing Center for Infectious Disease"/>
            <person name="Wu L."/>
            <person name="Ma J."/>
        </authorList>
    </citation>
    <scope>NUCLEOTIDE SEQUENCE [LARGE SCALE GENOMIC DNA]</scope>
    <source>
        <strain evidence="5">JCM 11650</strain>
    </source>
</reference>
<evidence type="ECO:0000259" key="3">
    <source>
        <dbReference type="Pfam" id="PF13099"/>
    </source>
</evidence>
<dbReference type="InterPro" id="IPR025217">
    <property type="entry name" value="DUF3944"/>
</dbReference>
<protein>
    <submittedName>
        <fullName evidence="4">DUF3944 domain-containing protein</fullName>
    </submittedName>
</protein>
<dbReference type="EMBL" id="JBHSEW010000001">
    <property type="protein sequence ID" value="MFC4621055.1"/>
    <property type="molecule type" value="Genomic_DNA"/>
</dbReference>
<organism evidence="4 5">
    <name type="scientific">Comamonas nitrativorans</name>
    <dbReference type="NCBI Taxonomy" id="108437"/>
    <lineage>
        <taxon>Bacteria</taxon>
        <taxon>Pseudomonadati</taxon>
        <taxon>Pseudomonadota</taxon>
        <taxon>Betaproteobacteria</taxon>
        <taxon>Burkholderiales</taxon>
        <taxon>Comamonadaceae</taxon>
        <taxon>Comamonas</taxon>
    </lineage>
</organism>
<evidence type="ECO:0000313" key="5">
    <source>
        <dbReference type="Proteomes" id="UP001595967"/>
    </source>
</evidence>
<keyword evidence="5" id="KW-1185">Reference proteome</keyword>